<dbReference type="GeneTree" id="ENSGT00940000156204"/>
<feature type="region of interest" description="Disordered" evidence="6">
    <location>
        <begin position="1"/>
        <end position="21"/>
    </location>
</feature>
<dbReference type="SUPFAM" id="SSF47694">
    <property type="entry name" value="Cytochrome c oxidase subunit h"/>
    <property type="match status" value="1"/>
</dbReference>
<sequence>MNLGITSEDGKKQGDYLTAPFDPRFPNTNQTKNCYQNYLDYYRCVKTVKANGKDIKVCEWYHRVFKSLCPVSWVSKKASSLLHSFFSTMSMKL</sequence>
<dbReference type="GO" id="GO:0005739">
    <property type="term" value="C:mitochondrion"/>
    <property type="evidence" value="ECO:0007669"/>
    <property type="project" value="UniProtKB-SubCell"/>
</dbReference>
<reference evidence="7" key="3">
    <citation type="submission" date="2025-09" db="UniProtKB">
        <authorList>
            <consortium name="Ensembl"/>
        </authorList>
    </citation>
    <scope>IDENTIFICATION</scope>
</reference>
<dbReference type="Pfam" id="PF02297">
    <property type="entry name" value="COX6B"/>
    <property type="match status" value="1"/>
</dbReference>
<dbReference type="InterPro" id="IPR036549">
    <property type="entry name" value="CX6/COA6-like_sf"/>
</dbReference>
<organism evidence="7 8">
    <name type="scientific">Podarcis muralis</name>
    <name type="common">Wall lizard</name>
    <name type="synonym">Lacerta muralis</name>
    <dbReference type="NCBI Taxonomy" id="64176"/>
    <lineage>
        <taxon>Eukaryota</taxon>
        <taxon>Metazoa</taxon>
        <taxon>Chordata</taxon>
        <taxon>Craniata</taxon>
        <taxon>Vertebrata</taxon>
        <taxon>Euteleostomi</taxon>
        <taxon>Lepidosauria</taxon>
        <taxon>Squamata</taxon>
        <taxon>Bifurcata</taxon>
        <taxon>Unidentata</taxon>
        <taxon>Episquamata</taxon>
        <taxon>Laterata</taxon>
        <taxon>Lacertibaenia</taxon>
        <taxon>Lacertidae</taxon>
        <taxon>Podarcis</taxon>
    </lineage>
</organism>
<dbReference type="CDD" id="cd00926">
    <property type="entry name" value="Cyt_c_Oxidase_VIb"/>
    <property type="match status" value="1"/>
</dbReference>
<protein>
    <recommendedName>
        <fullName evidence="4">Cytochrome c oxidase subunit 6B1</fullName>
    </recommendedName>
    <alternativeName>
        <fullName evidence="5">Cytochrome c oxidase subunit VIb isoform 1</fullName>
    </alternativeName>
</protein>
<dbReference type="PROSITE" id="PS51808">
    <property type="entry name" value="CHCH"/>
    <property type="match status" value="1"/>
</dbReference>
<dbReference type="Gene3D" id="1.10.10.140">
    <property type="entry name" value="Cytochrome c oxidase, subunit VIb"/>
    <property type="match status" value="1"/>
</dbReference>
<keyword evidence="3" id="KW-1015">Disulfide bond</keyword>
<keyword evidence="2" id="KW-0496">Mitochondrion</keyword>
<proteinExistence type="predicted"/>
<evidence type="ECO:0000256" key="4">
    <source>
        <dbReference type="ARBA" id="ARBA00040060"/>
    </source>
</evidence>
<reference evidence="7 8" key="1">
    <citation type="journal article" date="2019" name="Proc. Natl. Acad. Sci. U.S.A.">
        <title>Regulatory changes in pterin and carotenoid genes underlie balanced color polymorphisms in the wall lizard.</title>
        <authorList>
            <person name="Andrade P."/>
            <person name="Pinho C."/>
            <person name="Perez I de Lanuza G."/>
            <person name="Afonso S."/>
            <person name="Brejcha J."/>
            <person name="Rubin C.J."/>
            <person name="Wallerman O."/>
            <person name="Pereira P."/>
            <person name="Sabatino S.J."/>
            <person name="Bellati A."/>
            <person name="Pellitteri-Rosa D."/>
            <person name="Bosakova Z."/>
            <person name="Bunikis I."/>
            <person name="Carretero M.A."/>
            <person name="Feiner N."/>
            <person name="Marsik P."/>
            <person name="Pauperio F."/>
            <person name="Salvi D."/>
            <person name="Soler L."/>
            <person name="While G.M."/>
            <person name="Uller T."/>
            <person name="Font E."/>
            <person name="Andersson L."/>
            <person name="Carneiro M."/>
        </authorList>
    </citation>
    <scope>NUCLEOTIDE SEQUENCE</scope>
</reference>
<accession>A0A670J3V2</accession>
<comment type="subcellular location">
    <subcellularLocation>
        <location evidence="1">Mitochondrion</location>
    </subcellularLocation>
</comment>
<evidence type="ECO:0000256" key="1">
    <source>
        <dbReference type="ARBA" id="ARBA00004173"/>
    </source>
</evidence>
<evidence type="ECO:0000256" key="5">
    <source>
        <dbReference type="ARBA" id="ARBA00042114"/>
    </source>
</evidence>
<reference evidence="7" key="2">
    <citation type="submission" date="2025-08" db="UniProtKB">
        <authorList>
            <consortium name="Ensembl"/>
        </authorList>
    </citation>
    <scope>IDENTIFICATION</scope>
</reference>
<dbReference type="Proteomes" id="UP000472272">
    <property type="component" value="Chromosome 13"/>
</dbReference>
<dbReference type="InterPro" id="IPR048280">
    <property type="entry name" value="COX6B-like"/>
</dbReference>
<evidence type="ECO:0000256" key="3">
    <source>
        <dbReference type="ARBA" id="ARBA00023157"/>
    </source>
</evidence>
<dbReference type="InterPro" id="IPR003213">
    <property type="entry name" value="Cyt_c_oxidase_su6B"/>
</dbReference>
<dbReference type="AlphaFoldDB" id="A0A670J3V2"/>
<keyword evidence="8" id="KW-1185">Reference proteome</keyword>
<evidence type="ECO:0000256" key="6">
    <source>
        <dbReference type="SAM" id="MobiDB-lite"/>
    </source>
</evidence>
<dbReference type="PANTHER" id="PTHR11387">
    <property type="entry name" value="CYTOCHROME C OXIDASE SUBUNIT 6B"/>
    <property type="match status" value="1"/>
</dbReference>
<dbReference type="Ensembl" id="ENSPMRT00000019138.1">
    <property type="protein sequence ID" value="ENSPMRP00000017987.1"/>
    <property type="gene ID" value="ENSPMRG00000011859.1"/>
</dbReference>
<evidence type="ECO:0000256" key="2">
    <source>
        <dbReference type="ARBA" id="ARBA00023128"/>
    </source>
</evidence>
<name>A0A670J3V2_PODMU</name>
<dbReference type="GO" id="GO:0045277">
    <property type="term" value="C:respiratory chain complex IV"/>
    <property type="evidence" value="ECO:0007669"/>
    <property type="project" value="InterPro"/>
</dbReference>
<dbReference type="FunFam" id="1.10.10.140:FF:000001">
    <property type="entry name" value="Cytochrome c oxidase subunit 6B1"/>
    <property type="match status" value="1"/>
</dbReference>
<evidence type="ECO:0000313" key="8">
    <source>
        <dbReference type="Proteomes" id="UP000472272"/>
    </source>
</evidence>
<evidence type="ECO:0000313" key="7">
    <source>
        <dbReference type="Ensembl" id="ENSPMRP00000017987.1"/>
    </source>
</evidence>